<organism evidence="2 3">
    <name type="scientific">Luteipulveratus halotolerans</name>
    <dbReference type="NCBI Taxonomy" id="1631356"/>
    <lineage>
        <taxon>Bacteria</taxon>
        <taxon>Bacillati</taxon>
        <taxon>Actinomycetota</taxon>
        <taxon>Actinomycetes</taxon>
        <taxon>Micrococcales</taxon>
        <taxon>Dermacoccaceae</taxon>
        <taxon>Luteipulveratus</taxon>
    </lineage>
</organism>
<dbReference type="RefSeq" id="WP_050672125.1">
    <property type="nucleotide sequence ID" value="NZ_LAIR01000003.1"/>
</dbReference>
<dbReference type="Proteomes" id="UP000037397">
    <property type="component" value="Unassembled WGS sequence"/>
</dbReference>
<dbReference type="EMBL" id="LAIR01000003">
    <property type="protein sequence ID" value="KNX35866.1"/>
    <property type="molecule type" value="Genomic_DNA"/>
</dbReference>
<reference evidence="3" key="1">
    <citation type="submission" date="2015-03" db="EMBL/GenBank/DDBJ databases">
        <title>Luteipulveratus halotolerans sp. nov., a novel actinobacterium (Dermacoccaceae) from Sarawak, Malaysia.</title>
        <authorList>
            <person name="Juboi H."/>
            <person name="Basik A."/>
            <person name="Shamsul S.S."/>
            <person name="Arnold P."/>
            <person name="Schmitt E.K."/>
            <person name="Sanglier J.-J."/>
            <person name="Yeo T."/>
        </authorList>
    </citation>
    <scope>NUCLEOTIDE SEQUENCE [LARGE SCALE GENOMIC DNA]</scope>
    <source>
        <strain evidence="3">C296001</strain>
    </source>
</reference>
<evidence type="ECO:0000313" key="2">
    <source>
        <dbReference type="EMBL" id="KNX35866.1"/>
    </source>
</evidence>
<feature type="region of interest" description="Disordered" evidence="1">
    <location>
        <begin position="98"/>
        <end position="130"/>
    </location>
</feature>
<protein>
    <submittedName>
        <fullName evidence="2">Uncharacterized protein</fullName>
    </submittedName>
</protein>
<feature type="region of interest" description="Disordered" evidence="1">
    <location>
        <begin position="1"/>
        <end position="30"/>
    </location>
</feature>
<sequence>MGKQTIKQEARRAALDAQSRRRAERAERERRVEGLALQVLVAIREREAAMRDADRRAGEALGEMVETEGLSTREVVEWCGGEVSAREVARLRRVAAEAAGEREAAGASGGPATVDDGDDGDGPAASPSPA</sequence>
<name>A0A0L6CD95_9MICO</name>
<accession>A0A0L6CD95</accession>
<keyword evidence="3" id="KW-1185">Reference proteome</keyword>
<proteinExistence type="predicted"/>
<comment type="caution">
    <text evidence="2">The sequence shown here is derived from an EMBL/GenBank/DDBJ whole genome shotgun (WGS) entry which is preliminary data.</text>
</comment>
<evidence type="ECO:0000256" key="1">
    <source>
        <dbReference type="SAM" id="MobiDB-lite"/>
    </source>
</evidence>
<gene>
    <name evidence="2" type="ORF">VV01_21565</name>
</gene>
<evidence type="ECO:0000313" key="3">
    <source>
        <dbReference type="Proteomes" id="UP000037397"/>
    </source>
</evidence>
<dbReference type="AlphaFoldDB" id="A0A0L6CD95"/>